<dbReference type="GeneID" id="64766761"/>
<dbReference type="KEGG" id="vg:64766761"/>
<gene>
    <name evidence="1" type="primary">52</name>
    <name evidence="1" type="ORF">SEA_STORMAGEDDON_52</name>
</gene>
<organism evidence="1 2">
    <name type="scientific">Gordonia phage Stormageddon</name>
    <dbReference type="NCBI Taxonomy" id="2656541"/>
    <lineage>
        <taxon>Viruses</taxon>
        <taxon>Duplodnaviria</taxon>
        <taxon>Heunggongvirae</taxon>
        <taxon>Uroviricota</taxon>
        <taxon>Caudoviricetes</taxon>
        <taxon>Stormageddonvirus</taxon>
        <taxon>Stormageddonvirus Stormageddon</taxon>
    </lineage>
</organism>
<evidence type="ECO:0000313" key="1">
    <source>
        <dbReference type="EMBL" id="QGJ94915.1"/>
    </source>
</evidence>
<dbReference type="EMBL" id="MN586040">
    <property type="protein sequence ID" value="QGJ94915.1"/>
    <property type="molecule type" value="Genomic_DNA"/>
</dbReference>
<sequence>MSDFPLLPPKSIEARLAHFDETVYRADSSTVLYKLLDALCGDAGAGDLKKGAFLRRLSQSLENVYFSDLDYIFGGMGFLSRSSEETYPYDPTNDMLTSDQWDEVRVKDAWYRARIRDFFIAAGKGGTPQGIRLACMAATSVDCDIHEVWRYLDNFGISAALGRSPVSTRNEFVVRPHKASLTEKEKRLLLQMLNRIAPADTVVTVNTGGLAVHTPIIPKTAAADSSYFEVQKVVTGTPILAELPPPELLAIDLRPSEKWLLSGDPSTAPYAAFNITQEYGYYYLASGGARSPVDSVLYGTLADNGAFKPETNFESFQVIEQFTAWMEYDRADSPDNFPGGKFGLTPDAAPAKNPDGTPYVFRYESQQEFVNKVKAEVISGGGEADDLRYRLPIIASSSSKKTFTPDLAVAWNPPTKDSTVTKAWTSGTPYQASATTNHDNPWSVGLNLGLVP</sequence>
<keyword evidence="2" id="KW-1185">Reference proteome</keyword>
<proteinExistence type="predicted"/>
<dbReference type="Proteomes" id="UP000423065">
    <property type="component" value="Segment"/>
</dbReference>
<protein>
    <submittedName>
        <fullName evidence="1">Minor tail protein</fullName>
    </submittedName>
</protein>
<dbReference type="RefSeq" id="YP_010059528.1">
    <property type="nucleotide sequence ID" value="NC_054726.1"/>
</dbReference>
<dbReference type="InterPro" id="IPR055721">
    <property type="entry name" value="DUF7297"/>
</dbReference>
<name>A0A649VSD7_9CAUD</name>
<reference evidence="1 2" key="1">
    <citation type="submission" date="2019-10" db="EMBL/GenBank/DDBJ databases">
        <authorList>
            <person name="Garlena R.A."/>
            <person name="Russell D.A."/>
            <person name="Pope W.H."/>
            <person name="Jacobs-Sera D."/>
            <person name="Hatfull G.F."/>
        </authorList>
    </citation>
    <scope>NUCLEOTIDE SEQUENCE [LARGE SCALE GENOMIC DNA]</scope>
</reference>
<dbReference type="Pfam" id="PF23970">
    <property type="entry name" value="DUF7297"/>
    <property type="match status" value="1"/>
</dbReference>
<evidence type="ECO:0000313" key="2">
    <source>
        <dbReference type="Proteomes" id="UP000423065"/>
    </source>
</evidence>
<accession>A0A649VSD7</accession>